<proteinExistence type="predicted"/>
<protein>
    <submittedName>
        <fullName evidence="1">Uncharacterized protein</fullName>
    </submittedName>
</protein>
<dbReference type="RefSeq" id="WP_148324226.1">
    <property type="nucleotide sequence ID" value="NZ_JACJLL010000007.1"/>
</dbReference>
<evidence type="ECO:0000313" key="1">
    <source>
        <dbReference type="EMBL" id="MBM6818121.1"/>
    </source>
</evidence>
<organism evidence="1 2">
    <name type="scientific">Clostridium saudiense</name>
    <dbReference type="NCBI Taxonomy" id="1414720"/>
    <lineage>
        <taxon>Bacteria</taxon>
        <taxon>Bacillati</taxon>
        <taxon>Bacillota</taxon>
        <taxon>Clostridia</taxon>
        <taxon>Eubacteriales</taxon>
        <taxon>Clostridiaceae</taxon>
        <taxon>Clostridium</taxon>
    </lineage>
</organism>
<dbReference type="EMBL" id="JACJLL010000007">
    <property type="protein sequence ID" value="MBM6818121.1"/>
    <property type="molecule type" value="Genomic_DNA"/>
</dbReference>
<keyword evidence="2" id="KW-1185">Reference proteome</keyword>
<reference evidence="1 2" key="1">
    <citation type="journal article" date="2021" name="Sci. Rep.">
        <title>The distribution of antibiotic resistance genes in chicken gut microbiota commensals.</title>
        <authorList>
            <person name="Juricova H."/>
            <person name="Matiasovicova J."/>
            <person name="Kubasova T."/>
            <person name="Cejkova D."/>
            <person name="Rychlik I."/>
        </authorList>
    </citation>
    <scope>NUCLEOTIDE SEQUENCE [LARGE SCALE GENOMIC DNA]</scope>
    <source>
        <strain evidence="1 2">An435</strain>
    </source>
</reference>
<sequence>MNEYDLYRCKFIKIKGNFIVGRSIFDNKLYYIKINKYSKKFKIGTDNYFYATKKEKGIILKKTILSVVDYNKVINEKNDL</sequence>
<dbReference type="Proteomes" id="UP000767334">
    <property type="component" value="Unassembled WGS sequence"/>
</dbReference>
<name>A0ABS2FCT5_9CLOT</name>
<comment type="caution">
    <text evidence="1">The sequence shown here is derived from an EMBL/GenBank/DDBJ whole genome shotgun (WGS) entry which is preliminary data.</text>
</comment>
<accession>A0ABS2FCT5</accession>
<gene>
    <name evidence="1" type="ORF">H6A19_02000</name>
</gene>
<evidence type="ECO:0000313" key="2">
    <source>
        <dbReference type="Proteomes" id="UP000767334"/>
    </source>
</evidence>